<dbReference type="InterPro" id="IPR000219">
    <property type="entry name" value="DH_dom"/>
</dbReference>
<dbReference type="InterPro" id="IPR001849">
    <property type="entry name" value="PH_domain"/>
</dbReference>
<evidence type="ECO:0000313" key="3">
    <source>
        <dbReference type="EMBL" id="KAK9730513.1"/>
    </source>
</evidence>
<keyword evidence="4" id="KW-1185">Reference proteome</keyword>
<dbReference type="SMART" id="SM00233">
    <property type="entry name" value="PH"/>
    <property type="match status" value="1"/>
</dbReference>
<dbReference type="InterPro" id="IPR035899">
    <property type="entry name" value="DBL_dom_sf"/>
</dbReference>
<feature type="domain" description="PH" evidence="1">
    <location>
        <begin position="317"/>
        <end position="413"/>
    </location>
</feature>
<reference evidence="3 4" key="1">
    <citation type="journal article" date="2024" name="BMC Genomics">
        <title>De novo assembly and annotation of Popillia japonica's genome with initial clues to its potential as an invasive pest.</title>
        <authorList>
            <person name="Cucini C."/>
            <person name="Boschi S."/>
            <person name="Funari R."/>
            <person name="Cardaioli E."/>
            <person name="Iannotti N."/>
            <person name="Marturano G."/>
            <person name="Paoli F."/>
            <person name="Bruttini M."/>
            <person name="Carapelli A."/>
            <person name="Frati F."/>
            <person name="Nardi F."/>
        </authorList>
    </citation>
    <scope>NUCLEOTIDE SEQUENCE [LARGE SCALE GENOMIC DNA]</scope>
    <source>
        <strain evidence="3">DMR45628</strain>
    </source>
</reference>
<name>A0AAW1L6L7_POPJA</name>
<dbReference type="EMBL" id="JASPKY010000146">
    <property type="protein sequence ID" value="KAK9730513.1"/>
    <property type="molecule type" value="Genomic_DNA"/>
</dbReference>
<dbReference type="PROSITE" id="PS50010">
    <property type="entry name" value="DH_2"/>
    <property type="match status" value="1"/>
</dbReference>
<dbReference type="GO" id="GO:0005737">
    <property type="term" value="C:cytoplasm"/>
    <property type="evidence" value="ECO:0007669"/>
    <property type="project" value="TreeGrafter"/>
</dbReference>
<dbReference type="PANTHER" id="PTHR12673">
    <property type="entry name" value="FACIOGENITAL DYSPLASIA PROTEIN"/>
    <property type="match status" value="1"/>
</dbReference>
<dbReference type="Proteomes" id="UP001458880">
    <property type="component" value="Unassembled WGS sequence"/>
</dbReference>
<dbReference type="GO" id="GO:0035556">
    <property type="term" value="P:intracellular signal transduction"/>
    <property type="evidence" value="ECO:0007669"/>
    <property type="project" value="InterPro"/>
</dbReference>
<dbReference type="SUPFAM" id="SSF48065">
    <property type="entry name" value="DBL homology domain (DH-domain)"/>
    <property type="match status" value="1"/>
</dbReference>
<feature type="domain" description="DH" evidence="2">
    <location>
        <begin position="111"/>
        <end position="287"/>
    </location>
</feature>
<dbReference type="AlphaFoldDB" id="A0AAW1L6L7"/>
<dbReference type="PROSITE" id="PS50003">
    <property type="entry name" value="PH_DOMAIN"/>
    <property type="match status" value="1"/>
</dbReference>
<dbReference type="GO" id="GO:0005085">
    <property type="term" value="F:guanyl-nucleotide exchange factor activity"/>
    <property type="evidence" value="ECO:0007669"/>
    <property type="project" value="InterPro"/>
</dbReference>
<dbReference type="PROSITE" id="PS00741">
    <property type="entry name" value="DH_1"/>
    <property type="match status" value="1"/>
</dbReference>
<proteinExistence type="predicted"/>
<dbReference type="InterPro" id="IPR011993">
    <property type="entry name" value="PH-like_dom_sf"/>
</dbReference>
<dbReference type="Gene3D" id="1.20.900.10">
    <property type="entry name" value="Dbl homology (DH) domain"/>
    <property type="match status" value="1"/>
</dbReference>
<dbReference type="InterPro" id="IPR051092">
    <property type="entry name" value="FYVE_RhoGEF_PH"/>
</dbReference>
<accession>A0AAW1L6L7</accession>
<dbReference type="Pfam" id="PF00621">
    <property type="entry name" value="RhoGEF"/>
    <property type="match status" value="1"/>
</dbReference>
<organism evidence="3 4">
    <name type="scientific">Popillia japonica</name>
    <name type="common">Japanese beetle</name>
    <dbReference type="NCBI Taxonomy" id="7064"/>
    <lineage>
        <taxon>Eukaryota</taxon>
        <taxon>Metazoa</taxon>
        <taxon>Ecdysozoa</taxon>
        <taxon>Arthropoda</taxon>
        <taxon>Hexapoda</taxon>
        <taxon>Insecta</taxon>
        <taxon>Pterygota</taxon>
        <taxon>Neoptera</taxon>
        <taxon>Endopterygota</taxon>
        <taxon>Coleoptera</taxon>
        <taxon>Polyphaga</taxon>
        <taxon>Scarabaeiformia</taxon>
        <taxon>Scarabaeidae</taxon>
        <taxon>Rutelinae</taxon>
        <taxon>Popillia</taxon>
    </lineage>
</organism>
<protein>
    <submittedName>
        <fullName evidence="3">RhoGEF domain</fullName>
    </submittedName>
</protein>
<comment type="caution">
    <text evidence="3">The sequence shown here is derived from an EMBL/GenBank/DDBJ whole genome shotgun (WGS) entry which is preliminary data.</text>
</comment>
<evidence type="ECO:0000259" key="1">
    <source>
        <dbReference type="PROSITE" id="PS50003"/>
    </source>
</evidence>
<evidence type="ECO:0000259" key="2">
    <source>
        <dbReference type="PROSITE" id="PS50010"/>
    </source>
</evidence>
<dbReference type="PANTHER" id="PTHR12673:SF159">
    <property type="entry name" value="LD03170P"/>
    <property type="match status" value="1"/>
</dbReference>
<dbReference type="SMART" id="SM00325">
    <property type="entry name" value="RhoGEF"/>
    <property type="match status" value="1"/>
</dbReference>
<dbReference type="Gene3D" id="2.30.29.30">
    <property type="entry name" value="Pleckstrin-homology domain (PH domain)/Phosphotyrosine-binding domain (PTB)"/>
    <property type="match status" value="1"/>
</dbReference>
<evidence type="ECO:0000313" key="4">
    <source>
        <dbReference type="Proteomes" id="UP001458880"/>
    </source>
</evidence>
<dbReference type="CDD" id="cd00160">
    <property type="entry name" value="RhoGEF"/>
    <property type="match status" value="1"/>
</dbReference>
<dbReference type="InterPro" id="IPR001331">
    <property type="entry name" value="GDS_CDC24_CS"/>
</dbReference>
<gene>
    <name evidence="3" type="ORF">QE152_g15170</name>
</gene>
<dbReference type="SUPFAM" id="SSF50729">
    <property type="entry name" value="PH domain-like"/>
    <property type="match status" value="1"/>
</dbReference>
<sequence length="572" mass="66242">MTNVMNNMTKNCSVIIQPCTPKLRECYVSLTQCPLTPNEVHSSVSPGITVLKSAISNSVEPCTPNVEPALATELRRAITEKNILTTKTKSKFIYALNELELANADTNRRQRKEKAIREVVDSEIVYLKQLEVIIKYFKEPLQSKYILSQEEIEKIFNKVELLYDVNKELLVRMNENPFDIADAFKEIAPFFKMYSTYAYEYKMISGFLQELENKNEEFHRFLKSQETRPEVKMKLPSLLITPIQRIPRYCLLLKQILLYTLESEPDYPLLKESLQIVEESAKHIDSLVEERENSEKLLCIQNSLIHCSPQIIKPGRKLVKEGKVLKMTGMAGSVMYLVAMTDILLFCKIKKDNITSKNALKSTAILPLKKCRFTQNATMRKIHISCENDEIEMYIETVKEFNQWIDALKESHKNIIYNRCTLRKESSARYPAFKKDLKCYNEVGLSPSLSQRKRKAAKSTKNILRVDTEHVEKRKKPPYITISKRRCIREDSVNNSNTNINDSLYPLRHHYLAKLDDNITKNEVRVDNSNSENTNDVFVFGKSGNSDRGFNFRVVNFFTNLGCSLRRFFGLK</sequence>